<reference evidence="2 3" key="1">
    <citation type="submission" date="2021-06" db="EMBL/GenBank/DDBJ databases">
        <title>Bacterium isolated from marine sediment.</title>
        <authorList>
            <person name="Zhu K.-L."/>
            <person name="Du Z.-J."/>
            <person name="Liang Q.-Y."/>
        </authorList>
    </citation>
    <scope>NUCLEOTIDE SEQUENCE [LARGE SCALE GENOMIC DNA]</scope>
    <source>
        <strain evidence="2 3">A346</strain>
    </source>
</reference>
<protein>
    <submittedName>
        <fullName evidence="2">Hemerythrin domain-containing protein</fullName>
    </submittedName>
</protein>
<evidence type="ECO:0000313" key="3">
    <source>
        <dbReference type="Proteomes" id="UP000755551"/>
    </source>
</evidence>
<dbReference type="EMBL" id="JAHQZT010000002">
    <property type="protein sequence ID" value="MBV0932267.1"/>
    <property type="molecule type" value="Genomic_DNA"/>
</dbReference>
<comment type="caution">
    <text evidence="2">The sequence shown here is derived from an EMBL/GenBank/DDBJ whole genome shotgun (WGS) entry which is preliminary data.</text>
</comment>
<organism evidence="2 3">
    <name type="scientific">Marinobacterium weihaiense</name>
    <dbReference type="NCBI Taxonomy" id="2851016"/>
    <lineage>
        <taxon>Bacteria</taxon>
        <taxon>Pseudomonadati</taxon>
        <taxon>Pseudomonadota</taxon>
        <taxon>Gammaproteobacteria</taxon>
        <taxon>Oceanospirillales</taxon>
        <taxon>Oceanospirillaceae</taxon>
        <taxon>Marinobacterium</taxon>
    </lineage>
</organism>
<gene>
    <name evidence="2" type="ORF">KTN04_02800</name>
</gene>
<evidence type="ECO:0000259" key="1">
    <source>
        <dbReference type="Pfam" id="PF01814"/>
    </source>
</evidence>
<dbReference type="Pfam" id="PF01814">
    <property type="entry name" value="Hemerythrin"/>
    <property type="match status" value="1"/>
</dbReference>
<evidence type="ECO:0000313" key="2">
    <source>
        <dbReference type="EMBL" id="MBV0932267.1"/>
    </source>
</evidence>
<sequence>MNIVSELHQDHVNLDRLLEILERKVTRLRAGNHPDFSLMAEVVDYVGDYADQHHHPREDRMYAFFRGRDAALDKAFDKSEAEHVTLKQLSTRLAESIDGILHDAVMPMDQFTDQLEAFVKAEKAHLRHEEKAIFKPLESLASDTDWQALAEQLPQSEDPLFGERQADQYRALYKALVEDMKSSDS</sequence>
<dbReference type="PANTHER" id="PTHR39966">
    <property type="entry name" value="BLL2471 PROTEIN-RELATED"/>
    <property type="match status" value="1"/>
</dbReference>
<proteinExistence type="predicted"/>
<feature type="domain" description="Hemerythrin-like" evidence="1">
    <location>
        <begin position="3"/>
        <end position="135"/>
    </location>
</feature>
<accession>A0ABS6M918</accession>
<dbReference type="RefSeq" id="WP_217333681.1">
    <property type="nucleotide sequence ID" value="NZ_JAHQZT010000002.1"/>
</dbReference>
<dbReference type="Proteomes" id="UP000755551">
    <property type="component" value="Unassembled WGS sequence"/>
</dbReference>
<dbReference type="InterPro" id="IPR012312">
    <property type="entry name" value="Hemerythrin-like"/>
</dbReference>
<keyword evidence="3" id="KW-1185">Reference proteome</keyword>
<name>A0ABS6M918_9GAMM</name>
<dbReference type="PANTHER" id="PTHR39966:SF1">
    <property type="entry name" value="HEMERYTHRIN-LIKE DOMAIN-CONTAINING PROTEIN"/>
    <property type="match status" value="1"/>
</dbReference>